<protein>
    <submittedName>
        <fullName evidence="1">Uncharacterized protein</fullName>
    </submittedName>
</protein>
<accession>A0ACB8UP35</accession>
<dbReference type="EMBL" id="JALBCA010000122">
    <property type="protein sequence ID" value="KAI2382472.1"/>
    <property type="molecule type" value="Genomic_DNA"/>
</dbReference>
<comment type="caution">
    <text evidence="1">The sequence shown here is derived from an EMBL/GenBank/DDBJ whole genome shotgun (WGS) entry which is preliminary data.</text>
</comment>
<name>A0ACB8UP35_9EURO</name>
<sequence>MAIDTTEPGSTCHFKIPKTCKAGVVYNEGPSFELRIEDVVVPEPGPDEVLIKLNVTGLCYSDIHYMLGDLGVARMSSSNVRSPGHEGAGVVVKLGSNVKNWKVGDRAGVKPVWDTCGSCELCRSDKETYCSKTVLTGLHVAGTYQQYITSPARYTTAIPDEVPDEVAAPIMCSASTILRSLEESRLRPGDWAVFPGGGGGVGIQGVQLAKAMGLRPIAVDTGDVKRELCLKMGAEHFVDFGTSKDVAQEIIALCGGVGAHAVFVTAPQAYPAAISFTGQRAGAKVMCIGLPSASDYVFGAHPSQFVFRNLSVVGTLVGSMQDTARALEFAQRVSENT</sequence>
<reference evidence="1" key="1">
    <citation type="journal article" date="2022" name="bioRxiv">
        <title>Population genetic analysis of Ophidiomyces ophidiicola, the causative agent of snake fungal disease, indicates recent introductions to the USA.</title>
        <authorList>
            <person name="Ladner J.T."/>
            <person name="Palmer J.M."/>
            <person name="Ettinger C.L."/>
            <person name="Stajich J.E."/>
            <person name="Farrell T.M."/>
            <person name="Glorioso B.M."/>
            <person name="Lawson B."/>
            <person name="Price S.J."/>
            <person name="Stengle A.G."/>
            <person name="Grear D.A."/>
            <person name="Lorch J.M."/>
        </authorList>
    </citation>
    <scope>NUCLEOTIDE SEQUENCE</scope>
    <source>
        <strain evidence="1">NWHC 24266-5</strain>
    </source>
</reference>
<proteinExistence type="predicted"/>
<organism evidence="1">
    <name type="scientific">Ophidiomyces ophidiicola</name>
    <dbReference type="NCBI Taxonomy" id="1387563"/>
    <lineage>
        <taxon>Eukaryota</taxon>
        <taxon>Fungi</taxon>
        <taxon>Dikarya</taxon>
        <taxon>Ascomycota</taxon>
        <taxon>Pezizomycotina</taxon>
        <taxon>Eurotiomycetes</taxon>
        <taxon>Eurotiomycetidae</taxon>
        <taxon>Onygenales</taxon>
        <taxon>Onygenaceae</taxon>
        <taxon>Ophidiomyces</taxon>
    </lineage>
</organism>
<evidence type="ECO:0000313" key="1">
    <source>
        <dbReference type="EMBL" id="KAI2382472.1"/>
    </source>
</evidence>
<gene>
    <name evidence="1" type="ORF">LOY88_005990</name>
</gene>